<accession>A0ABS9UQI6</accession>
<protein>
    <submittedName>
        <fullName evidence="1">Eco47II family restriction endonuclease</fullName>
        <ecNumber evidence="1">3.1.21.-</ecNumber>
    </submittedName>
</protein>
<evidence type="ECO:0000313" key="2">
    <source>
        <dbReference type="Proteomes" id="UP001165488"/>
    </source>
</evidence>
<dbReference type="InterPro" id="IPR019057">
    <property type="entry name" value="Restrct_endonuc_II_Eco47II"/>
</dbReference>
<gene>
    <name evidence="1" type="ORF">MM236_12910</name>
</gene>
<dbReference type="GO" id="GO:0004519">
    <property type="term" value="F:endonuclease activity"/>
    <property type="evidence" value="ECO:0007669"/>
    <property type="project" value="UniProtKB-KW"/>
</dbReference>
<sequence>MQLLSWISNEHLYSSVERLLIIAEKSLKTSESQFNKNVLDPFSALFQISGFDISHEEWLIAEKTRQAQKSLQNHVGDFHQIILGKVDGWDNLETGQIMDLVHKDRKIIAEIKNKYNTVKGSDLSGLYQAMENLVGYKHSNFKDFTAYYVTIIPRKPERINVPFTPSDKEKGARFSTNEAIRLIDGASFYEIVTGDPDALFNLYKCLPKVIEDLTRKPMPVDTQKNLFQYFTSAYGTYPSSTNKEIG</sequence>
<comment type="caution">
    <text evidence="1">The sequence shown here is derived from an EMBL/GenBank/DDBJ whole genome shotgun (WGS) entry which is preliminary data.</text>
</comment>
<proteinExistence type="predicted"/>
<dbReference type="Proteomes" id="UP001165488">
    <property type="component" value="Unassembled WGS sequence"/>
</dbReference>
<keyword evidence="1" id="KW-0255">Endonuclease</keyword>
<reference evidence="1" key="1">
    <citation type="submission" date="2022-03" db="EMBL/GenBank/DDBJ databases">
        <title>De novo assembled genomes of Belliella spp. (Cyclobacteriaceae) strains.</title>
        <authorList>
            <person name="Szabo A."/>
            <person name="Korponai K."/>
            <person name="Felfoldi T."/>
        </authorList>
    </citation>
    <scope>NUCLEOTIDE SEQUENCE</scope>
    <source>
        <strain evidence="1">DSM 107340</strain>
    </source>
</reference>
<dbReference type="RefSeq" id="WP_241275396.1">
    <property type="nucleotide sequence ID" value="NZ_JAKZGS010000010.1"/>
</dbReference>
<dbReference type="EC" id="3.1.21.-" evidence="1"/>
<dbReference type="EMBL" id="JAKZGS010000010">
    <property type="protein sequence ID" value="MCH7398898.1"/>
    <property type="molecule type" value="Genomic_DNA"/>
</dbReference>
<keyword evidence="1" id="KW-0378">Hydrolase</keyword>
<keyword evidence="1" id="KW-0540">Nuclease</keyword>
<dbReference type="GO" id="GO:0016787">
    <property type="term" value="F:hydrolase activity"/>
    <property type="evidence" value="ECO:0007669"/>
    <property type="project" value="UniProtKB-KW"/>
</dbReference>
<name>A0ABS9UQI6_9BACT</name>
<evidence type="ECO:0000313" key="1">
    <source>
        <dbReference type="EMBL" id="MCH7398898.1"/>
    </source>
</evidence>
<dbReference type="Pfam" id="PF09553">
    <property type="entry name" value="RE_Eco47II"/>
    <property type="match status" value="1"/>
</dbReference>
<organism evidence="1 2">
    <name type="scientific">Belliella calami</name>
    <dbReference type="NCBI Taxonomy" id="2923436"/>
    <lineage>
        <taxon>Bacteria</taxon>
        <taxon>Pseudomonadati</taxon>
        <taxon>Bacteroidota</taxon>
        <taxon>Cytophagia</taxon>
        <taxon>Cytophagales</taxon>
        <taxon>Cyclobacteriaceae</taxon>
        <taxon>Belliella</taxon>
    </lineage>
</organism>
<keyword evidence="2" id="KW-1185">Reference proteome</keyword>